<keyword evidence="2" id="KW-1185">Reference proteome</keyword>
<dbReference type="RefSeq" id="WP_095136334.1">
    <property type="nucleotide sequence ID" value="NZ_NIBG01000053.1"/>
</dbReference>
<comment type="caution">
    <text evidence="1">The sequence shown here is derived from an EMBL/GenBank/DDBJ whole genome shotgun (WGS) entry which is preliminary data.</text>
</comment>
<reference evidence="1 2" key="1">
    <citation type="submission" date="2017-06" db="EMBL/GenBank/DDBJ databases">
        <title>Draft genome sequence of anaerobic fermentative bacterium Anaeromicrobium sediminis DY2726D isolated from West Pacific Ocean sediments.</title>
        <authorList>
            <person name="Zeng X."/>
        </authorList>
    </citation>
    <scope>NUCLEOTIDE SEQUENCE [LARGE SCALE GENOMIC DNA]</scope>
    <source>
        <strain evidence="1 2">DY2726D</strain>
    </source>
</reference>
<dbReference type="Proteomes" id="UP000216024">
    <property type="component" value="Unassembled WGS sequence"/>
</dbReference>
<accession>A0A267M788</accession>
<organism evidence="1 2">
    <name type="scientific">Anaeromicrobium sediminis</name>
    <dbReference type="NCBI Taxonomy" id="1478221"/>
    <lineage>
        <taxon>Bacteria</taxon>
        <taxon>Bacillati</taxon>
        <taxon>Bacillota</taxon>
        <taxon>Clostridia</taxon>
        <taxon>Peptostreptococcales</taxon>
        <taxon>Thermotaleaceae</taxon>
        <taxon>Anaeromicrobium</taxon>
    </lineage>
</organism>
<gene>
    <name evidence="1" type="ORF">CCE28_21740</name>
</gene>
<name>A0A267M788_9FIRM</name>
<dbReference type="AlphaFoldDB" id="A0A267M788"/>
<protein>
    <submittedName>
        <fullName evidence="1">Uncharacterized protein</fullName>
    </submittedName>
</protein>
<evidence type="ECO:0000313" key="2">
    <source>
        <dbReference type="Proteomes" id="UP000216024"/>
    </source>
</evidence>
<dbReference type="EMBL" id="NIBG01000053">
    <property type="protein sequence ID" value="PAB55464.1"/>
    <property type="molecule type" value="Genomic_DNA"/>
</dbReference>
<proteinExistence type="predicted"/>
<sequence length="144" mass="17448">MHDNRKLVIEYDNFKILQETEKFILGYLWEEVCLYDKVRKKEIFLHEFYGEIECGLLCDKEEWCVIGGDVLVVWKNKKNIVIDRKELNWVHDLKKKNSKIVEIFIDPWSDNAAIWELNIDNLNLKKISEFDNHKNKLYSEKVKW</sequence>
<evidence type="ECO:0000313" key="1">
    <source>
        <dbReference type="EMBL" id="PAB55464.1"/>
    </source>
</evidence>
<dbReference type="OrthoDB" id="9790815at2"/>